<dbReference type="PANTHER" id="PTHR11014:SF63">
    <property type="entry name" value="METALLOPEPTIDASE, PUTATIVE (AFU_ORTHOLOGUE AFUA_6G09600)-RELATED"/>
    <property type="match status" value="1"/>
</dbReference>
<dbReference type="Pfam" id="PF01546">
    <property type="entry name" value="Peptidase_M20"/>
    <property type="match status" value="1"/>
</dbReference>
<dbReference type="Proteomes" id="UP000236910">
    <property type="component" value="Unassembled WGS sequence"/>
</dbReference>
<evidence type="ECO:0000313" key="4">
    <source>
        <dbReference type="EMBL" id="PMP82678.1"/>
    </source>
</evidence>
<evidence type="ECO:0000256" key="2">
    <source>
        <dbReference type="PIRSR" id="PIRSR005962-1"/>
    </source>
</evidence>
<dbReference type="GO" id="GO:0046872">
    <property type="term" value="F:metal ion binding"/>
    <property type="evidence" value="ECO:0007669"/>
    <property type="project" value="UniProtKB-KW"/>
</dbReference>
<dbReference type="InterPro" id="IPR011650">
    <property type="entry name" value="Peptidase_M20_dimer"/>
</dbReference>
<feature type="binding site" evidence="2">
    <location>
        <position position="164"/>
    </location>
    <ligand>
        <name>Mn(2+)</name>
        <dbReference type="ChEBI" id="CHEBI:29035"/>
        <label>2</label>
    </ligand>
</feature>
<comment type="cofactor">
    <cofactor evidence="2">
        <name>Mn(2+)</name>
        <dbReference type="ChEBI" id="CHEBI:29035"/>
    </cofactor>
    <text evidence="2">The Mn(2+) ion enhances activity.</text>
</comment>
<dbReference type="SUPFAM" id="SSF53187">
    <property type="entry name" value="Zn-dependent exopeptidases"/>
    <property type="match status" value="1"/>
</dbReference>
<dbReference type="NCBIfam" id="TIGR01891">
    <property type="entry name" value="amidohydrolases"/>
    <property type="match status" value="1"/>
</dbReference>
<dbReference type="SUPFAM" id="SSF55031">
    <property type="entry name" value="Bacterial exopeptidase dimerisation domain"/>
    <property type="match status" value="1"/>
</dbReference>
<dbReference type="InterPro" id="IPR017439">
    <property type="entry name" value="Amidohydrolase"/>
</dbReference>
<proteinExistence type="predicted"/>
<comment type="caution">
    <text evidence="4">The sequence shown here is derived from an EMBL/GenBank/DDBJ whole genome shotgun (WGS) entry which is preliminary data.</text>
</comment>
<dbReference type="GO" id="GO:0050118">
    <property type="term" value="F:N-acetyldiaminopimelate deacetylase activity"/>
    <property type="evidence" value="ECO:0007669"/>
    <property type="project" value="UniProtKB-ARBA"/>
</dbReference>
<evidence type="ECO:0000313" key="5">
    <source>
        <dbReference type="Proteomes" id="UP000236910"/>
    </source>
</evidence>
<feature type="binding site" evidence="2">
    <location>
        <position position="137"/>
    </location>
    <ligand>
        <name>Mn(2+)</name>
        <dbReference type="ChEBI" id="CHEBI:29035"/>
        <label>2</label>
    </ligand>
</feature>
<dbReference type="FunFam" id="3.30.70.360:FF:000001">
    <property type="entry name" value="N-acetyldiaminopimelate deacetylase"/>
    <property type="match status" value="1"/>
</dbReference>
<dbReference type="Gene3D" id="3.30.70.360">
    <property type="match status" value="1"/>
</dbReference>
<dbReference type="PANTHER" id="PTHR11014">
    <property type="entry name" value="PEPTIDASE M20 FAMILY MEMBER"/>
    <property type="match status" value="1"/>
</dbReference>
<dbReference type="Pfam" id="PF07687">
    <property type="entry name" value="M20_dimer"/>
    <property type="match status" value="1"/>
</dbReference>
<protein>
    <submittedName>
        <fullName evidence="4">Amidohydrolase</fullName>
    </submittedName>
</protein>
<sequence>MENLKIIDEFKEEVISLRREIHMYPETAFEEYRTSDLVYNYLSKLGLEVKKGINKTGVVAELKVNNAKGTVLLRADMDALPIQEENEVPYKSRKDGKMHACGHDAHTAMLLVASKVLTQMKEDVNFNVKFVFQPSEERDPGGAIGMIEEGILENPHVDFVFGLHVAGFYKANTIHIREGVMMAEADSFKIKIKGSGGHGAYPHKAVDPILIASHIVIALQAIISREIDPLEPAVLSFGKISSGDVFNVIPETAELEGTVRTLKDEVSKFIKDRIEQNSSQIAQAFRGNATLEYNFGYPPLINHKIAVDFIRDIAREVVGYDKIFEAPVSMGGEDMAYFLRERSGAFYWLGALNEEKGIIYPNHSPKFDIDEDILPTGVKMHVATVLNLGKLYK</sequence>
<name>A0A2J6X6V0_9BACT</name>
<keyword evidence="1 4" id="KW-0378">Hydrolase</keyword>
<dbReference type="Gene3D" id="3.40.630.10">
    <property type="entry name" value="Zn peptidases"/>
    <property type="match status" value="1"/>
</dbReference>
<dbReference type="InterPro" id="IPR002933">
    <property type="entry name" value="Peptidase_M20"/>
</dbReference>
<accession>A0A2J6X6V0</accession>
<organism evidence="4 5">
    <name type="scientific">Caldisericum exile</name>
    <dbReference type="NCBI Taxonomy" id="693075"/>
    <lineage>
        <taxon>Bacteria</taxon>
        <taxon>Pseudomonadati</taxon>
        <taxon>Caldisericota/Cryosericota group</taxon>
        <taxon>Caldisericota</taxon>
        <taxon>Caldisericia</taxon>
        <taxon>Caldisericales</taxon>
        <taxon>Caldisericaceae</taxon>
        <taxon>Caldisericum</taxon>
    </lineage>
</organism>
<feature type="binding site" evidence="2">
    <location>
        <position position="103"/>
    </location>
    <ligand>
        <name>Mn(2+)</name>
        <dbReference type="ChEBI" id="CHEBI:29035"/>
        <label>2</label>
    </ligand>
</feature>
<dbReference type="InterPro" id="IPR036264">
    <property type="entry name" value="Bact_exopeptidase_dim_dom"/>
</dbReference>
<feature type="binding site" evidence="2">
    <location>
        <position position="101"/>
    </location>
    <ligand>
        <name>Mn(2+)</name>
        <dbReference type="ChEBI" id="CHEBI:29035"/>
        <label>2</label>
    </ligand>
</feature>
<evidence type="ECO:0000256" key="1">
    <source>
        <dbReference type="ARBA" id="ARBA00022801"/>
    </source>
</evidence>
<keyword evidence="2" id="KW-0464">Manganese</keyword>
<dbReference type="GO" id="GO:0019877">
    <property type="term" value="P:diaminopimelate biosynthetic process"/>
    <property type="evidence" value="ECO:0007669"/>
    <property type="project" value="UniProtKB-ARBA"/>
</dbReference>
<dbReference type="AlphaFoldDB" id="A0A2J6X6V0"/>
<evidence type="ECO:0000259" key="3">
    <source>
        <dbReference type="Pfam" id="PF07687"/>
    </source>
</evidence>
<dbReference type="EMBL" id="PNIX01000185">
    <property type="protein sequence ID" value="PMP82678.1"/>
    <property type="molecule type" value="Genomic_DNA"/>
</dbReference>
<keyword evidence="2" id="KW-0479">Metal-binding</keyword>
<feature type="domain" description="Peptidase M20 dimerisation" evidence="3">
    <location>
        <begin position="187"/>
        <end position="281"/>
    </location>
</feature>
<reference evidence="4 5" key="1">
    <citation type="submission" date="2018-01" db="EMBL/GenBank/DDBJ databases">
        <title>Metagenomic assembled genomes from two thermal pools in the Uzon Caldera, Kamchatka, Russia.</title>
        <authorList>
            <person name="Wilkins L."/>
            <person name="Ettinger C."/>
        </authorList>
    </citation>
    <scope>NUCLEOTIDE SEQUENCE [LARGE SCALE GENOMIC DNA]</scope>
    <source>
        <strain evidence="4">ARK-10</strain>
    </source>
</reference>
<dbReference type="PIRSF" id="PIRSF005962">
    <property type="entry name" value="Pept_M20D_amidohydro"/>
    <property type="match status" value="1"/>
</dbReference>
<feature type="binding site" evidence="2">
    <location>
        <position position="363"/>
    </location>
    <ligand>
        <name>Mn(2+)</name>
        <dbReference type="ChEBI" id="CHEBI:29035"/>
        <label>2</label>
    </ligand>
</feature>
<gene>
    <name evidence="4" type="ORF">C0175_03225</name>
</gene>